<dbReference type="InterPro" id="IPR001810">
    <property type="entry name" value="F-box_dom"/>
</dbReference>
<dbReference type="Gene3D" id="3.80.10.10">
    <property type="entry name" value="Ribonuclease Inhibitor"/>
    <property type="match status" value="1"/>
</dbReference>
<accession>A0A137NSP7</accession>
<feature type="domain" description="F-box" evidence="1">
    <location>
        <begin position="49"/>
        <end position="78"/>
    </location>
</feature>
<dbReference type="InterPro" id="IPR036047">
    <property type="entry name" value="F-box-like_dom_sf"/>
</dbReference>
<reference evidence="2 3" key="1">
    <citation type="journal article" date="2015" name="Genome Biol. Evol.">
        <title>Phylogenomic analyses indicate that early fungi evolved digesting cell walls of algal ancestors of land plants.</title>
        <authorList>
            <person name="Chang Y."/>
            <person name="Wang S."/>
            <person name="Sekimoto S."/>
            <person name="Aerts A.L."/>
            <person name="Choi C."/>
            <person name="Clum A."/>
            <person name="LaButti K.M."/>
            <person name="Lindquist E.A."/>
            <person name="Yee Ngan C."/>
            <person name="Ohm R.A."/>
            <person name="Salamov A.A."/>
            <person name="Grigoriev I.V."/>
            <person name="Spatafora J.W."/>
            <person name="Berbee M.L."/>
        </authorList>
    </citation>
    <scope>NUCLEOTIDE SEQUENCE [LARGE SCALE GENOMIC DNA]</scope>
    <source>
        <strain evidence="2 3">NRRL 28638</strain>
    </source>
</reference>
<dbReference type="EMBL" id="KQ964825">
    <property type="protein sequence ID" value="KXN65726.1"/>
    <property type="molecule type" value="Genomic_DNA"/>
</dbReference>
<dbReference type="Pfam" id="PF12937">
    <property type="entry name" value="F-box-like"/>
    <property type="match status" value="1"/>
</dbReference>
<sequence>MACNQKQPDINRKNKEHSNINLNETTKDNKTDYYPKNSVERSEVWNINSLLSKIFSYCNFKDLIEYNIVCKNWNQITNPIIHQSIKLLRGEEILDSIYGCNLDNSSLILEIEECISNNEKHALSVKEFTLSNQIQSQKLVSFFEAFNYIENLTLYCVNMNQDLFLCIINPLTQLRDLKLDNFNVNYTSNKHNFPQAIQLPSSLTRIAISNVCIDNNPELFIQTINSHRTISHTISKFENF</sequence>
<organism evidence="2 3">
    <name type="scientific">Conidiobolus coronatus (strain ATCC 28846 / CBS 209.66 / NRRL 28638)</name>
    <name type="common">Delacroixia coronata</name>
    <dbReference type="NCBI Taxonomy" id="796925"/>
    <lineage>
        <taxon>Eukaryota</taxon>
        <taxon>Fungi</taxon>
        <taxon>Fungi incertae sedis</taxon>
        <taxon>Zoopagomycota</taxon>
        <taxon>Entomophthoromycotina</taxon>
        <taxon>Entomophthoromycetes</taxon>
        <taxon>Entomophthorales</taxon>
        <taxon>Ancylistaceae</taxon>
        <taxon>Conidiobolus</taxon>
    </lineage>
</organism>
<proteinExistence type="predicted"/>
<dbReference type="Proteomes" id="UP000070444">
    <property type="component" value="Unassembled WGS sequence"/>
</dbReference>
<evidence type="ECO:0000313" key="3">
    <source>
        <dbReference type="Proteomes" id="UP000070444"/>
    </source>
</evidence>
<name>A0A137NSP7_CONC2</name>
<evidence type="ECO:0000313" key="2">
    <source>
        <dbReference type="EMBL" id="KXN65726.1"/>
    </source>
</evidence>
<dbReference type="AlphaFoldDB" id="A0A137NSP7"/>
<evidence type="ECO:0000259" key="1">
    <source>
        <dbReference type="Pfam" id="PF12937"/>
    </source>
</evidence>
<dbReference type="InterPro" id="IPR032675">
    <property type="entry name" value="LRR_dom_sf"/>
</dbReference>
<keyword evidence="3" id="KW-1185">Reference proteome</keyword>
<dbReference type="SUPFAM" id="SSF81383">
    <property type="entry name" value="F-box domain"/>
    <property type="match status" value="1"/>
</dbReference>
<protein>
    <recommendedName>
        <fullName evidence="1">F-box domain-containing protein</fullName>
    </recommendedName>
</protein>
<gene>
    <name evidence="2" type="ORF">CONCODRAFT_12600</name>
</gene>